<dbReference type="InterPro" id="IPR036097">
    <property type="entry name" value="HisK_dim/P_sf"/>
</dbReference>
<feature type="transmembrane region" description="Helical" evidence="5">
    <location>
        <begin position="205"/>
        <end position="222"/>
    </location>
</feature>
<feature type="transmembrane region" description="Helical" evidence="5">
    <location>
        <begin position="177"/>
        <end position="198"/>
    </location>
</feature>
<dbReference type="PANTHER" id="PTHR43065:SF50">
    <property type="entry name" value="HISTIDINE KINASE"/>
    <property type="match status" value="1"/>
</dbReference>
<feature type="transmembrane region" description="Helical" evidence="5">
    <location>
        <begin position="327"/>
        <end position="345"/>
    </location>
</feature>
<dbReference type="Proteomes" id="UP000245647">
    <property type="component" value="Unassembled WGS sequence"/>
</dbReference>
<comment type="caution">
    <text evidence="7">The sequence shown here is derived from an EMBL/GenBank/DDBJ whole genome shotgun (WGS) entry which is preliminary data.</text>
</comment>
<keyword evidence="8" id="KW-1185">Reference proteome</keyword>
<evidence type="ECO:0000256" key="5">
    <source>
        <dbReference type="SAM" id="Phobius"/>
    </source>
</evidence>
<dbReference type="SUPFAM" id="SSF55874">
    <property type="entry name" value="ATPase domain of HSP90 chaperone/DNA topoisomerase II/histidine kinase"/>
    <property type="match status" value="1"/>
</dbReference>
<feature type="domain" description="Histidine kinase" evidence="6">
    <location>
        <begin position="459"/>
        <end position="709"/>
    </location>
</feature>
<organism evidence="7 8">
    <name type="scientific">Pararcticibacter amylolyticus</name>
    <dbReference type="NCBI Taxonomy" id="2173175"/>
    <lineage>
        <taxon>Bacteria</taxon>
        <taxon>Pseudomonadati</taxon>
        <taxon>Bacteroidota</taxon>
        <taxon>Sphingobacteriia</taxon>
        <taxon>Sphingobacteriales</taxon>
        <taxon>Sphingobacteriaceae</taxon>
        <taxon>Pararcticibacter</taxon>
    </lineage>
</organism>
<dbReference type="EMBL" id="QEAS01000001">
    <property type="protein sequence ID" value="PWG82490.1"/>
    <property type="molecule type" value="Genomic_DNA"/>
</dbReference>
<dbReference type="PRINTS" id="PR00344">
    <property type="entry name" value="BCTRLSENSOR"/>
</dbReference>
<proteinExistence type="predicted"/>
<dbReference type="SMART" id="SM00388">
    <property type="entry name" value="HisKA"/>
    <property type="match status" value="1"/>
</dbReference>
<dbReference type="Gene3D" id="1.10.287.130">
    <property type="match status" value="1"/>
</dbReference>
<evidence type="ECO:0000313" key="8">
    <source>
        <dbReference type="Proteomes" id="UP000245647"/>
    </source>
</evidence>
<keyword evidence="5" id="KW-0812">Transmembrane</keyword>
<accession>A0A2U2PM70</accession>
<keyword evidence="5" id="KW-0472">Membrane</keyword>
<dbReference type="InterPro" id="IPR011622">
    <property type="entry name" value="7TMR_DISM_rcpt_extracell_dom2"/>
</dbReference>
<dbReference type="Pfam" id="PF07696">
    <property type="entry name" value="7TMR-DISMED2"/>
    <property type="match status" value="1"/>
</dbReference>
<dbReference type="EC" id="2.7.13.3" evidence="2"/>
<feature type="transmembrane region" description="Helical" evidence="5">
    <location>
        <begin position="300"/>
        <end position="320"/>
    </location>
</feature>
<dbReference type="Gene3D" id="2.60.40.2380">
    <property type="match status" value="1"/>
</dbReference>
<dbReference type="PROSITE" id="PS50109">
    <property type="entry name" value="HIS_KIN"/>
    <property type="match status" value="1"/>
</dbReference>
<evidence type="ECO:0000256" key="3">
    <source>
        <dbReference type="ARBA" id="ARBA00022553"/>
    </source>
</evidence>
<gene>
    <name evidence="7" type="ORF">DDR33_01085</name>
</gene>
<keyword evidence="7" id="KW-0808">Transferase</keyword>
<evidence type="ECO:0000256" key="4">
    <source>
        <dbReference type="SAM" id="Coils"/>
    </source>
</evidence>
<dbReference type="PANTHER" id="PTHR43065">
    <property type="entry name" value="SENSOR HISTIDINE KINASE"/>
    <property type="match status" value="1"/>
</dbReference>
<keyword evidence="4" id="KW-0175">Coiled coil</keyword>
<dbReference type="AlphaFoldDB" id="A0A2U2PM70"/>
<evidence type="ECO:0000313" key="7">
    <source>
        <dbReference type="EMBL" id="PWG82490.1"/>
    </source>
</evidence>
<dbReference type="Pfam" id="PF02518">
    <property type="entry name" value="HATPase_c"/>
    <property type="match status" value="1"/>
</dbReference>
<reference evidence="7 8" key="1">
    <citation type="submission" date="2018-04" db="EMBL/GenBank/DDBJ databases">
        <title>Pedobacter chongqingensis sp. nov., isolated from a rottenly hemp rope.</title>
        <authorList>
            <person name="Cai Y."/>
        </authorList>
    </citation>
    <scope>NUCLEOTIDE SEQUENCE [LARGE SCALE GENOMIC DNA]</scope>
    <source>
        <strain evidence="7 8">FJ4-8</strain>
    </source>
</reference>
<feature type="transmembrane region" description="Helical" evidence="5">
    <location>
        <begin position="270"/>
        <end position="288"/>
    </location>
</feature>
<dbReference type="InterPro" id="IPR011623">
    <property type="entry name" value="7TMR_DISM_rcpt_extracell_dom1"/>
</dbReference>
<evidence type="ECO:0000256" key="2">
    <source>
        <dbReference type="ARBA" id="ARBA00012438"/>
    </source>
</evidence>
<dbReference type="InterPro" id="IPR003661">
    <property type="entry name" value="HisK_dim/P_dom"/>
</dbReference>
<dbReference type="GO" id="GO:0000155">
    <property type="term" value="F:phosphorelay sensor kinase activity"/>
    <property type="evidence" value="ECO:0007669"/>
    <property type="project" value="InterPro"/>
</dbReference>
<dbReference type="SUPFAM" id="SSF47384">
    <property type="entry name" value="Homodimeric domain of signal transducing histidine kinase"/>
    <property type="match status" value="1"/>
</dbReference>
<dbReference type="InterPro" id="IPR004358">
    <property type="entry name" value="Sig_transdc_His_kin-like_C"/>
</dbReference>
<dbReference type="RefSeq" id="WP_109413909.1">
    <property type="nucleotide sequence ID" value="NZ_QEAS01000001.1"/>
</dbReference>
<keyword evidence="5" id="KW-1133">Transmembrane helix</keyword>
<protein>
    <recommendedName>
        <fullName evidence="2">histidine kinase</fullName>
        <ecNumber evidence="2">2.7.13.3</ecNumber>
    </recommendedName>
</protein>
<feature type="transmembrane region" description="Helical" evidence="5">
    <location>
        <begin position="242"/>
        <end position="258"/>
    </location>
</feature>
<evidence type="ECO:0000256" key="1">
    <source>
        <dbReference type="ARBA" id="ARBA00000085"/>
    </source>
</evidence>
<dbReference type="InterPro" id="IPR005467">
    <property type="entry name" value="His_kinase_dom"/>
</dbReference>
<dbReference type="Gene3D" id="3.30.565.10">
    <property type="entry name" value="Histidine kinase-like ATPase, C-terminal domain"/>
    <property type="match status" value="1"/>
</dbReference>
<dbReference type="CDD" id="cd00082">
    <property type="entry name" value="HisKA"/>
    <property type="match status" value="1"/>
</dbReference>
<dbReference type="SMART" id="SM00387">
    <property type="entry name" value="HATPase_c"/>
    <property type="match status" value="1"/>
</dbReference>
<keyword evidence="7" id="KW-0418">Kinase</keyword>
<feature type="coiled-coil region" evidence="4">
    <location>
        <begin position="395"/>
        <end position="450"/>
    </location>
</feature>
<evidence type="ECO:0000259" key="6">
    <source>
        <dbReference type="PROSITE" id="PS50109"/>
    </source>
</evidence>
<dbReference type="InterPro" id="IPR003594">
    <property type="entry name" value="HATPase_dom"/>
</dbReference>
<keyword evidence="3" id="KW-0597">Phosphoprotein</keyword>
<sequence length="709" mass="79997">MFRLHFIILAFLAIPFFCKADIIFTQSSGRILLEKGLSVLNPEKELNLSKVIKSQDFRPVKADVPNIGVTQHSVWVKFTINNQSDDAHLLLDLSYPRLDEVELITLADGKIIRKLISSKKGFSQRPYKTAGYIFPLDIPKGQTKTYYLRVKGQEHIFIPLYLNHEKEQILHTSRDNVLSGIYLGIVLIMVLYNLFIYLSVKDRSYVYYVVYVLFAGLTQFGLKGYNFQYLWPGSPHFDSLSITLFACISGIAALLFSRKFLDLTVHYKKFSIVLLVFTGLFIISLGILSTGRTREAFQLMQLNTSISSVGVFYISLFLLIKGHRGAKFFFSAWSVLLTGALIFLLKDYGIFPYNTFTINSVQAASAIEMALLSFGLADRINILKKEKELSQAEALRVANENARIIREQNVMLENKVNERTLELKESNEELNVTLENLKQAQSQLVESEKMASLGQLTAGIAHEINNPINFVTSNVNPLKRDFDLLLETITQLENTALSEDSIPEKQKSIDELKEELDFDYLKIEISHLLKGIHEGASRTAEIVKGLRIFSRVDEDDLKSADVIAGLESTLVIINNLLNNRIRIIKKYSEMPLVECYPGKLNQVFLNILTNAIHAINKRYGENTGGEIRISTSYNEESVFITIEDNGTGMDENTKKKIFDPFFTTKDVGEGTGLGMSIAYNTINKHKGQIIVNSAPGQGTGFTLQLPLRQ</sequence>
<dbReference type="OrthoDB" id="9806995at2"/>
<dbReference type="Pfam" id="PF07695">
    <property type="entry name" value="7TMR-DISM_7TM"/>
    <property type="match status" value="1"/>
</dbReference>
<comment type="catalytic activity">
    <reaction evidence="1">
        <text>ATP + protein L-histidine = ADP + protein N-phospho-L-histidine.</text>
        <dbReference type="EC" id="2.7.13.3"/>
    </reaction>
</comment>
<name>A0A2U2PM70_9SPHI</name>
<dbReference type="InterPro" id="IPR036890">
    <property type="entry name" value="HATPase_C_sf"/>
</dbReference>